<dbReference type="InterPro" id="IPR002934">
    <property type="entry name" value="Polymerase_NTP_transf_dom"/>
</dbReference>
<dbReference type="InterPro" id="IPR010043">
    <property type="entry name" value="UTase/UR"/>
</dbReference>
<name>A0ABU8RK35_9ACTN</name>
<comment type="activity regulation">
    <text evidence="7">Uridylyltransferase (UTase) activity is inhibited by glutamine, while glutamine activates uridylyl-removing (UR) activity.</text>
</comment>
<dbReference type="CDD" id="cd04873">
    <property type="entry name" value="ACT_UUR-ACR-like"/>
    <property type="match status" value="1"/>
</dbReference>
<dbReference type="NCBIfam" id="NF002895">
    <property type="entry name" value="PRK03381.1"/>
    <property type="match status" value="1"/>
</dbReference>
<feature type="region of interest" description="Disordered" evidence="8">
    <location>
        <begin position="65"/>
        <end position="87"/>
    </location>
</feature>
<evidence type="ECO:0000313" key="12">
    <source>
        <dbReference type="Proteomes" id="UP001387100"/>
    </source>
</evidence>
<dbReference type="GO" id="GO:0008773">
    <property type="term" value="F:[protein-PII] uridylyltransferase activity"/>
    <property type="evidence" value="ECO:0007669"/>
    <property type="project" value="UniProtKB-EC"/>
</dbReference>
<feature type="compositionally biased region" description="Low complexity" evidence="8">
    <location>
        <begin position="824"/>
        <end position="837"/>
    </location>
</feature>
<evidence type="ECO:0000256" key="2">
    <source>
        <dbReference type="ARBA" id="ARBA00022695"/>
    </source>
</evidence>
<evidence type="ECO:0000256" key="4">
    <source>
        <dbReference type="ARBA" id="ARBA00022801"/>
    </source>
</evidence>
<comment type="domain">
    <text evidence="7">Has four distinct domains: an N-terminal nucleotidyltransferase (NT) domain responsible for UTase activity, a central HD domain that encodes UR activity, and two C-terminal ACT domains that seem to have a role in glutamine sensing.</text>
</comment>
<evidence type="ECO:0000256" key="3">
    <source>
        <dbReference type="ARBA" id="ARBA00022737"/>
    </source>
</evidence>
<dbReference type="SMART" id="SM00471">
    <property type="entry name" value="HDc"/>
    <property type="match status" value="1"/>
</dbReference>
<evidence type="ECO:0000256" key="5">
    <source>
        <dbReference type="ARBA" id="ARBA00022842"/>
    </source>
</evidence>
<feature type="region of interest" description="Uridylyltransferase" evidence="7">
    <location>
        <begin position="1"/>
        <end position="341"/>
    </location>
</feature>
<reference evidence="11 12" key="1">
    <citation type="journal article" date="2017" name="Int. J. Syst. Evol. Microbiol.">
        <title>Pseudokineococcus basanitobsidens sp. nov., isolated from volcanic rock.</title>
        <authorList>
            <person name="Lee D.W."/>
            <person name="Park M.Y."/>
            <person name="Kim J.J."/>
            <person name="Kim B.S."/>
        </authorList>
    </citation>
    <scope>NUCLEOTIDE SEQUENCE [LARGE SCALE GENOMIC DNA]</scope>
    <source>
        <strain evidence="11 12">DSM 103726</strain>
    </source>
</reference>
<feature type="compositionally biased region" description="Low complexity" evidence="8">
    <location>
        <begin position="65"/>
        <end position="82"/>
    </location>
</feature>
<feature type="region of interest" description="Disordered" evidence="8">
    <location>
        <begin position="820"/>
        <end position="843"/>
    </location>
</feature>
<keyword evidence="4 7" id="KW-0378">Hydrolase</keyword>
<dbReference type="SUPFAM" id="SSF109604">
    <property type="entry name" value="HD-domain/PDEase-like"/>
    <property type="match status" value="1"/>
</dbReference>
<dbReference type="InterPro" id="IPR002912">
    <property type="entry name" value="ACT_dom"/>
</dbReference>
<dbReference type="EC" id="2.7.7.59" evidence="7"/>
<dbReference type="Pfam" id="PF01966">
    <property type="entry name" value="HD"/>
    <property type="match status" value="1"/>
</dbReference>
<dbReference type="PIRSF" id="PIRSF006288">
    <property type="entry name" value="PII_uridyltransf"/>
    <property type="match status" value="1"/>
</dbReference>
<dbReference type="SUPFAM" id="SSF55021">
    <property type="entry name" value="ACT-like"/>
    <property type="match status" value="2"/>
</dbReference>
<keyword evidence="1 7" id="KW-0808">Transferase</keyword>
<dbReference type="EC" id="3.1.4.-" evidence="7"/>
<comment type="function">
    <text evidence="7">Modifies, by uridylylation and deuridylylation, the PII regulatory proteins (GlnB and homologs), in response to the nitrogen status of the cell that GlnD senses through the glutamine level. Under low glutamine levels, catalyzes the conversion of the PII proteins and UTP to PII-UMP and PPi, while under higher glutamine levels, GlnD hydrolyzes PII-UMP to PII and UMP (deuridylylation). Thus, controls uridylylation state and activity of the PII proteins, and plays an important role in the regulation of nitrogen metabolism.</text>
</comment>
<dbReference type="Proteomes" id="UP001387100">
    <property type="component" value="Unassembled WGS sequence"/>
</dbReference>
<sequence>MGAARTDGEHEGAGRRRRDLRTERLALAVRAGLDDRAAGPGRRERLAGLVDGWLAHVWADAHEGATQQGAAQEGAGPQAGAPRGAGGDATGVALVAVGSHARREAGPASDLDLVLLHDGRARGDEELSALAERIWYPVWDSGLRLDHSVRSVGDCRQVAGEDLSAATGLLDLRPLAGDAGMALHAREALREDWRRTARRRLPELLASAAERAAAQGELAYLLEGDLKEARGGLRDAVVLQSIVASWLADAPHGSATAARLRLLDVRDALHAVTGRPGERLVLHEQDAVAVAMGLEDADALLAEVALAARALAWALDITARSAGGAATTRRSWRRRRPVHRQVEADLVEHGGELCLGAGARPSADPTLALRAAAAAAREGLPLSPVTAGHLATGAAPLPEPWPAPARAALLEVLGTGAAQVPVWETLDQVGLVTAWLPEWVAVRNRPQRTVVHRHTVDRHLVETCVQAADLLADVARPDLLLLTCLLHDLGKVAGAPDDRRSHSEVGAPLAEAVARRTGLPEADVADVRRLVRHHLALVDLATRRDPDDPRTVAELVDVVDGREDLLDLLRALTEADARAAGPAAWTAWRRRLVDDLVVRARSALQGREPPGPAPLTPAERGLVAAVVADGSPRVETSPLLGLHGVTVVAPDRPGLFGDVAGLLAAHGLAVRSALVRTVDDVAVDTWWVHGSRGVPDPAVLRTELLRLAGGDVAVLDRLARRDAGWRPPRLAADAGPRVLVVPGASSEATVVEVRAADRPRLLHRLGSALRDEHVDVRSAHVATHSARAVDVLYLCEPGGGALSPARTARVVGVLTDAASGEPDAFPAEATRAAATGRRGPGAG</sequence>
<dbReference type="RefSeq" id="WP_339574746.1">
    <property type="nucleotide sequence ID" value="NZ_JBBIAA010000007.1"/>
</dbReference>
<dbReference type="Gene3D" id="1.10.3090.10">
    <property type="entry name" value="cca-adding enzyme, domain 2"/>
    <property type="match status" value="1"/>
</dbReference>
<evidence type="ECO:0000313" key="11">
    <source>
        <dbReference type="EMBL" id="MEJ5945361.1"/>
    </source>
</evidence>
<dbReference type="Pfam" id="PF01909">
    <property type="entry name" value="NTP_transf_2"/>
    <property type="match status" value="1"/>
</dbReference>
<dbReference type="PANTHER" id="PTHR47320">
    <property type="entry name" value="BIFUNCTIONAL URIDYLYLTRANSFERASE/URIDYLYL-REMOVING ENZYME"/>
    <property type="match status" value="1"/>
</dbReference>
<dbReference type="HAMAP" id="MF_00277">
    <property type="entry name" value="PII_uridylyl_transf"/>
    <property type="match status" value="1"/>
</dbReference>
<feature type="domain" description="HD" evidence="10">
    <location>
        <begin position="456"/>
        <end position="565"/>
    </location>
</feature>
<evidence type="ECO:0000259" key="10">
    <source>
        <dbReference type="PROSITE" id="PS51831"/>
    </source>
</evidence>
<keyword evidence="2 7" id="KW-0548">Nucleotidyltransferase</keyword>
<dbReference type="Gene3D" id="3.30.460.10">
    <property type="entry name" value="Beta Polymerase, domain 2"/>
    <property type="match status" value="1"/>
</dbReference>
<dbReference type="PROSITE" id="PS51671">
    <property type="entry name" value="ACT"/>
    <property type="match status" value="2"/>
</dbReference>
<comment type="catalytic activity">
    <reaction evidence="7">
        <text>[protein-PII]-L-tyrosine + UTP = [protein-PII]-uridylyl-L-tyrosine + diphosphate</text>
        <dbReference type="Rhea" id="RHEA:13673"/>
        <dbReference type="Rhea" id="RHEA-COMP:12147"/>
        <dbReference type="Rhea" id="RHEA-COMP:12148"/>
        <dbReference type="ChEBI" id="CHEBI:33019"/>
        <dbReference type="ChEBI" id="CHEBI:46398"/>
        <dbReference type="ChEBI" id="CHEBI:46858"/>
        <dbReference type="ChEBI" id="CHEBI:90602"/>
        <dbReference type="EC" id="2.7.7.59"/>
    </reaction>
</comment>
<dbReference type="SUPFAM" id="SSF81301">
    <property type="entry name" value="Nucleotidyltransferase"/>
    <property type="match status" value="1"/>
</dbReference>
<keyword evidence="6 7" id="KW-0511">Multifunctional enzyme</keyword>
<evidence type="ECO:0000259" key="9">
    <source>
        <dbReference type="PROSITE" id="PS51671"/>
    </source>
</evidence>
<dbReference type="InterPro" id="IPR006674">
    <property type="entry name" value="HD_domain"/>
</dbReference>
<dbReference type="EMBL" id="JBBIAA010000007">
    <property type="protein sequence ID" value="MEJ5945361.1"/>
    <property type="molecule type" value="Genomic_DNA"/>
</dbReference>
<organism evidence="11 12">
    <name type="scientific">Pseudokineococcus basanitobsidens</name>
    <dbReference type="NCBI Taxonomy" id="1926649"/>
    <lineage>
        <taxon>Bacteria</taxon>
        <taxon>Bacillati</taxon>
        <taxon>Actinomycetota</taxon>
        <taxon>Actinomycetes</taxon>
        <taxon>Kineosporiales</taxon>
        <taxon>Kineosporiaceae</taxon>
        <taxon>Pseudokineococcus</taxon>
    </lineage>
</organism>
<comment type="cofactor">
    <cofactor evidence="7">
        <name>Mg(2+)</name>
        <dbReference type="ChEBI" id="CHEBI:18420"/>
    </cofactor>
</comment>
<dbReference type="CDD" id="cd04899">
    <property type="entry name" value="ACT_ACR-UUR-like_2"/>
    <property type="match status" value="1"/>
</dbReference>
<protein>
    <recommendedName>
        <fullName evidence="7">Bifunctional uridylyltransferase/uridylyl-removing enzyme</fullName>
        <shortName evidence="7">UTase/UR</shortName>
    </recommendedName>
    <alternativeName>
        <fullName evidence="7">Bifunctional [protein-PII] modification enzyme</fullName>
    </alternativeName>
    <alternativeName>
        <fullName evidence="7">Bifunctional nitrogen sensor protein</fullName>
    </alternativeName>
    <domain>
        <recommendedName>
            <fullName evidence="7">[Protein-PII] uridylyltransferase</fullName>
            <shortName evidence="7">PII uridylyltransferase</shortName>
            <shortName evidence="7">UTase</shortName>
            <ecNumber evidence="7">2.7.7.59</ecNumber>
        </recommendedName>
    </domain>
    <domain>
        <recommendedName>
            <fullName evidence="7">[Protein-PII]-UMP uridylyl-removing enzyme</fullName>
            <shortName evidence="7">UR</shortName>
            <ecNumber evidence="7">3.1.4.-</ecNumber>
        </recommendedName>
    </domain>
</protein>
<dbReference type="InterPro" id="IPR043519">
    <property type="entry name" value="NT_sf"/>
</dbReference>
<evidence type="ECO:0000256" key="1">
    <source>
        <dbReference type="ARBA" id="ARBA00022679"/>
    </source>
</evidence>
<dbReference type="InterPro" id="IPR003607">
    <property type="entry name" value="HD/PDEase_dom"/>
</dbReference>
<dbReference type="InterPro" id="IPR013546">
    <property type="entry name" value="PII_UdlTrfase/GS_AdlTrfase"/>
</dbReference>
<evidence type="ECO:0000256" key="6">
    <source>
        <dbReference type="ARBA" id="ARBA00023268"/>
    </source>
</evidence>
<comment type="caution">
    <text evidence="7">Lacks conserved residue(s) required for the propagation of feature annotation.</text>
</comment>
<dbReference type="Pfam" id="PF01842">
    <property type="entry name" value="ACT"/>
    <property type="match status" value="1"/>
</dbReference>
<evidence type="ECO:0000256" key="8">
    <source>
        <dbReference type="SAM" id="MobiDB-lite"/>
    </source>
</evidence>
<evidence type="ECO:0000256" key="7">
    <source>
        <dbReference type="HAMAP-Rule" id="MF_00277"/>
    </source>
</evidence>
<keyword evidence="12" id="KW-1185">Reference proteome</keyword>
<comment type="catalytic activity">
    <reaction evidence="7">
        <text>[protein-PII]-uridylyl-L-tyrosine + H2O = [protein-PII]-L-tyrosine + UMP + H(+)</text>
        <dbReference type="Rhea" id="RHEA:48600"/>
        <dbReference type="Rhea" id="RHEA-COMP:12147"/>
        <dbReference type="Rhea" id="RHEA-COMP:12148"/>
        <dbReference type="ChEBI" id="CHEBI:15377"/>
        <dbReference type="ChEBI" id="CHEBI:15378"/>
        <dbReference type="ChEBI" id="CHEBI:46858"/>
        <dbReference type="ChEBI" id="CHEBI:57865"/>
        <dbReference type="ChEBI" id="CHEBI:90602"/>
    </reaction>
</comment>
<keyword evidence="5 7" id="KW-0460">Magnesium</keyword>
<dbReference type="Pfam" id="PF08335">
    <property type="entry name" value="GlnD_UR_UTase"/>
    <property type="match status" value="1"/>
</dbReference>
<feature type="domain" description="ACT" evidence="9">
    <location>
        <begin position="644"/>
        <end position="720"/>
    </location>
</feature>
<keyword evidence="3" id="KW-0677">Repeat</keyword>
<feature type="domain" description="ACT" evidence="9">
    <location>
        <begin position="750"/>
        <end position="831"/>
    </location>
</feature>
<dbReference type="CDD" id="cd05401">
    <property type="entry name" value="NT_GlnE_GlnD_like"/>
    <property type="match status" value="1"/>
</dbReference>
<comment type="caution">
    <text evidence="11">The sequence shown here is derived from an EMBL/GenBank/DDBJ whole genome shotgun (WGS) entry which is preliminary data.</text>
</comment>
<dbReference type="PANTHER" id="PTHR47320:SF1">
    <property type="entry name" value="BIFUNCTIONAL URIDYLYLTRANSFERASE_URIDYLYL-REMOVING ENZYME"/>
    <property type="match status" value="1"/>
</dbReference>
<comment type="similarity">
    <text evidence="7">Belongs to the GlnD family.</text>
</comment>
<accession>A0ABU8RK35</accession>
<dbReference type="PROSITE" id="PS51831">
    <property type="entry name" value="HD"/>
    <property type="match status" value="1"/>
</dbReference>
<gene>
    <name evidence="7" type="primary">glnD</name>
    <name evidence="11" type="ORF">WDZ17_08645</name>
</gene>
<proteinExistence type="inferred from homology"/>
<dbReference type="InterPro" id="IPR045865">
    <property type="entry name" value="ACT-like_dom_sf"/>
</dbReference>